<organism evidence="12 13">
    <name type="scientific">Clostridium grantii DSM 8605</name>
    <dbReference type="NCBI Taxonomy" id="1121316"/>
    <lineage>
        <taxon>Bacteria</taxon>
        <taxon>Bacillati</taxon>
        <taxon>Bacillota</taxon>
        <taxon>Clostridia</taxon>
        <taxon>Eubacteriales</taxon>
        <taxon>Clostridiaceae</taxon>
        <taxon>Clostridium</taxon>
    </lineage>
</organism>
<gene>
    <name evidence="12" type="ORF">SAMN02745207_00744</name>
</gene>
<evidence type="ECO:0000256" key="2">
    <source>
        <dbReference type="ARBA" id="ARBA00022553"/>
    </source>
</evidence>
<dbReference type="Gene3D" id="3.40.50.2300">
    <property type="match status" value="1"/>
</dbReference>
<dbReference type="GO" id="GO:0005829">
    <property type="term" value="C:cytosol"/>
    <property type="evidence" value="ECO:0007669"/>
    <property type="project" value="TreeGrafter"/>
</dbReference>
<comment type="function">
    <text evidence="7">May play the central regulatory role in sporulation. It may be an element of the effector pathway responsible for the activation of sporulation genes in response to nutritional stress. Spo0A may act in concert with spo0H (a sigma factor) to control the expression of some genes that are critical to the sporulation process.</text>
</comment>
<reference evidence="12 13" key="1">
    <citation type="submission" date="2016-11" db="EMBL/GenBank/DDBJ databases">
        <authorList>
            <person name="Jaros S."/>
            <person name="Januszkiewicz K."/>
            <person name="Wedrychowicz H."/>
        </authorList>
    </citation>
    <scope>NUCLEOTIDE SEQUENCE [LARGE SCALE GENOMIC DNA]</scope>
    <source>
        <strain evidence="12 13">DSM 8605</strain>
    </source>
</reference>
<dbReference type="PROSITE" id="PS51755">
    <property type="entry name" value="OMPR_PHOB"/>
    <property type="match status" value="1"/>
</dbReference>
<evidence type="ECO:0000259" key="11">
    <source>
        <dbReference type="PROSITE" id="PS51755"/>
    </source>
</evidence>
<dbReference type="Pfam" id="PF00486">
    <property type="entry name" value="Trans_reg_C"/>
    <property type="match status" value="1"/>
</dbReference>
<evidence type="ECO:0000256" key="3">
    <source>
        <dbReference type="ARBA" id="ARBA00023012"/>
    </source>
</evidence>
<dbReference type="EMBL" id="FQXM01000004">
    <property type="protein sequence ID" value="SHH33243.1"/>
    <property type="molecule type" value="Genomic_DNA"/>
</dbReference>
<evidence type="ECO:0000256" key="8">
    <source>
        <dbReference type="PROSITE-ProRule" id="PRU00169"/>
    </source>
</evidence>
<evidence type="ECO:0000256" key="5">
    <source>
        <dbReference type="ARBA" id="ARBA00023125"/>
    </source>
</evidence>
<feature type="domain" description="OmpR/PhoB-type" evidence="11">
    <location>
        <begin position="145"/>
        <end position="243"/>
    </location>
</feature>
<dbReference type="InterPro" id="IPR036388">
    <property type="entry name" value="WH-like_DNA-bd_sf"/>
</dbReference>
<dbReference type="PANTHER" id="PTHR48111">
    <property type="entry name" value="REGULATOR OF RPOS"/>
    <property type="match status" value="1"/>
</dbReference>
<keyword evidence="5 9" id="KW-0238">DNA-binding</keyword>
<proteinExistence type="predicted"/>
<dbReference type="GO" id="GO:0032993">
    <property type="term" value="C:protein-DNA complex"/>
    <property type="evidence" value="ECO:0007669"/>
    <property type="project" value="TreeGrafter"/>
</dbReference>
<evidence type="ECO:0000256" key="6">
    <source>
        <dbReference type="ARBA" id="ARBA00023163"/>
    </source>
</evidence>
<dbReference type="SMART" id="SM00862">
    <property type="entry name" value="Trans_reg_C"/>
    <property type="match status" value="1"/>
</dbReference>
<evidence type="ECO:0000256" key="1">
    <source>
        <dbReference type="ARBA" id="ARBA00018672"/>
    </source>
</evidence>
<dbReference type="SMART" id="SM00448">
    <property type="entry name" value="REC"/>
    <property type="match status" value="1"/>
</dbReference>
<dbReference type="InterPro" id="IPR039420">
    <property type="entry name" value="WalR-like"/>
</dbReference>
<dbReference type="GO" id="GO:0000976">
    <property type="term" value="F:transcription cis-regulatory region binding"/>
    <property type="evidence" value="ECO:0007669"/>
    <property type="project" value="TreeGrafter"/>
</dbReference>
<dbReference type="GO" id="GO:0000156">
    <property type="term" value="F:phosphorelay response regulator activity"/>
    <property type="evidence" value="ECO:0007669"/>
    <property type="project" value="TreeGrafter"/>
</dbReference>
<dbReference type="Proteomes" id="UP000184447">
    <property type="component" value="Unassembled WGS sequence"/>
</dbReference>
<protein>
    <recommendedName>
        <fullName evidence="1">Stage 0 sporulation protein A homolog</fullName>
    </recommendedName>
</protein>
<keyword evidence="4" id="KW-0805">Transcription regulation</keyword>
<keyword evidence="3" id="KW-0902">Two-component regulatory system</keyword>
<sequence>MGRYLNIIKDGDYEMKGINILLVEDDVDINGLLFKILTREGYNVRATYSGTEAKMCLEQYNYEIVLLDLMIPGICGEDLIKEIRKIKVMPIIVISAKTSSEDKINVLKLGADDFISKPFAIDEVLARVSCQLRRYMEYSTLKTKDSILHFKNIILDTEAKKVSVNKVALSLTFREFAILELLMRNPNKVFSRANIFENIWNDEFLGDEKTVNVHISNLRAKLSKVDEIEYIQTVWGIGFKLKE</sequence>
<dbReference type="Gene3D" id="1.10.10.10">
    <property type="entry name" value="Winged helix-like DNA-binding domain superfamily/Winged helix DNA-binding domain"/>
    <property type="match status" value="1"/>
</dbReference>
<dbReference type="InterPro" id="IPR001789">
    <property type="entry name" value="Sig_transdc_resp-reg_receiver"/>
</dbReference>
<dbReference type="CDD" id="cd00383">
    <property type="entry name" value="trans_reg_C"/>
    <property type="match status" value="1"/>
</dbReference>
<evidence type="ECO:0000259" key="10">
    <source>
        <dbReference type="PROSITE" id="PS50110"/>
    </source>
</evidence>
<name>A0A1M5S5K3_9CLOT</name>
<dbReference type="Pfam" id="PF00072">
    <property type="entry name" value="Response_reg"/>
    <property type="match status" value="1"/>
</dbReference>
<dbReference type="STRING" id="1121316.SAMN02745207_00744"/>
<feature type="DNA-binding region" description="OmpR/PhoB-type" evidence="9">
    <location>
        <begin position="145"/>
        <end position="243"/>
    </location>
</feature>
<keyword evidence="2 8" id="KW-0597">Phosphoprotein</keyword>
<evidence type="ECO:0000313" key="12">
    <source>
        <dbReference type="EMBL" id="SHH33243.1"/>
    </source>
</evidence>
<keyword evidence="13" id="KW-1185">Reference proteome</keyword>
<keyword evidence="6" id="KW-0804">Transcription</keyword>
<dbReference type="SUPFAM" id="SSF52172">
    <property type="entry name" value="CheY-like"/>
    <property type="match status" value="1"/>
</dbReference>
<dbReference type="AlphaFoldDB" id="A0A1M5S5K3"/>
<dbReference type="PANTHER" id="PTHR48111:SF2">
    <property type="entry name" value="RESPONSE REGULATOR SAER"/>
    <property type="match status" value="1"/>
</dbReference>
<dbReference type="InterPro" id="IPR011006">
    <property type="entry name" value="CheY-like_superfamily"/>
</dbReference>
<evidence type="ECO:0000256" key="4">
    <source>
        <dbReference type="ARBA" id="ARBA00023015"/>
    </source>
</evidence>
<feature type="domain" description="Response regulatory" evidence="10">
    <location>
        <begin position="19"/>
        <end position="132"/>
    </location>
</feature>
<accession>A0A1M5S5K3</accession>
<dbReference type="GO" id="GO:0006355">
    <property type="term" value="P:regulation of DNA-templated transcription"/>
    <property type="evidence" value="ECO:0007669"/>
    <property type="project" value="InterPro"/>
</dbReference>
<evidence type="ECO:0000256" key="9">
    <source>
        <dbReference type="PROSITE-ProRule" id="PRU01091"/>
    </source>
</evidence>
<dbReference type="FunFam" id="1.10.10.10:FF:000018">
    <property type="entry name" value="DNA-binding response regulator ResD"/>
    <property type="match status" value="1"/>
</dbReference>
<evidence type="ECO:0000256" key="7">
    <source>
        <dbReference type="ARBA" id="ARBA00024867"/>
    </source>
</evidence>
<dbReference type="InterPro" id="IPR001867">
    <property type="entry name" value="OmpR/PhoB-type_DNA-bd"/>
</dbReference>
<feature type="modified residue" description="4-aspartylphosphate" evidence="8">
    <location>
        <position position="68"/>
    </location>
</feature>
<evidence type="ECO:0000313" key="13">
    <source>
        <dbReference type="Proteomes" id="UP000184447"/>
    </source>
</evidence>
<dbReference type="PROSITE" id="PS50110">
    <property type="entry name" value="RESPONSE_REGULATORY"/>
    <property type="match status" value="1"/>
</dbReference>